<dbReference type="SUPFAM" id="SSF55486">
    <property type="entry name" value="Metalloproteases ('zincins'), catalytic domain"/>
    <property type="match status" value="1"/>
</dbReference>
<proteinExistence type="predicted"/>
<dbReference type="Gene3D" id="2.160.20.160">
    <property type="match status" value="1"/>
</dbReference>
<dbReference type="Pfam" id="PF14312">
    <property type="entry name" value="FG-GAP_2"/>
    <property type="match status" value="7"/>
</dbReference>
<evidence type="ECO:0000256" key="4">
    <source>
        <dbReference type="SAM" id="MobiDB-lite"/>
    </source>
</evidence>
<dbReference type="GO" id="GO:0008237">
    <property type="term" value="F:metallopeptidase activity"/>
    <property type="evidence" value="ECO:0007669"/>
    <property type="project" value="InterPro"/>
</dbReference>
<dbReference type="InterPro" id="IPR028994">
    <property type="entry name" value="Integrin_alpha_N"/>
</dbReference>
<keyword evidence="3" id="KW-0325">Glycoprotein</keyword>
<dbReference type="InterPro" id="IPR024079">
    <property type="entry name" value="MetalloPept_cat_dom_sf"/>
</dbReference>
<dbReference type="PROSITE" id="PS51470">
    <property type="entry name" value="FG_GAP"/>
    <property type="match status" value="3"/>
</dbReference>
<dbReference type="InterPro" id="IPR001343">
    <property type="entry name" value="Hemolysn_Ca-bd"/>
</dbReference>
<dbReference type="Pfam" id="PF00353">
    <property type="entry name" value="HemolysinCabind"/>
    <property type="match status" value="7"/>
</dbReference>
<sequence>MIDRDAATLGWFVDQTPFADEEFGESSGRASGGSAAGGIDLLTVLMHEQGHVLGLGDVNANGELMYQFIGEGERRRPVAQAAAQAAVQPDGSGETHYLNSADLGNADSLGNRGANYTRQVNSNESSPGLFSTITVAAEVTPTVLIDLGTGSQLQAGNGHDVMLRVRADRTAIATGGGMQAQLVAGTVIAEATVGGSITVSFGGRVDIAGDLTVELQSVNEAVALGEALSIGVIDAAGVDSRASVTPTISTLLAADSQLTVGGDFVLRTLSEASASASSRGVAVAAGGAVGVALATATVAPTVSTIIGERAVIDAQGAITIETLHNVDAAGEKLDRQARATAEAAAGAFGLGAAGADADAEASATVATKVGAGATLRAGPASAISIRTLANNQADAHAGGFGVGGILGVGVVLADARTAGSTEALLDGDVLRAGALTVEARASDNANSTANALSGGILSGNGAVATATSTPTIAARIAAGHQLRVGGDVAVTAVSENNALSEANGIAAGALSVGASIATSTTTPRISAAIDGGSVSSSGGSILVSALNNVDLSSGGVITVTGGGAKASTHASAGGLLAGSGNQATAVSSPILEASVGSSASLAAAQDITLRSQSSNQADAGASGLAGGLVGVGINIASATAAGANKAHLDGRVEAHPLAGGVDPERAGASNVNIRAIGSDSANANAQAVAGGVAGVGDNRATATVTPAVQASIGNGALLNVANNLKLEARETPEGDARTAGVSGGGVAVGGSLSTATISPLVTAAIGSLATIVQANPDGLVSVLATATPQSNAPVADYAIKSVDTASDTLHVLDHGLQSGDSVAYDNGGNANIAGLSGGRLYKVLSAGADDLAFGAAFGSEETAVDAAKDLITFLAPHAFQSGDAVRYHAFRSANGAVVSVGGLSDGALYYVRVIDERTIKLTTTLDQAVNPQNGVNTFTPAAISGNTLNIANSYTENQALTYHTTAPQAFNTSLVDVSVGGSESSPTFADAAGANNVYLDGNAFKTGDKVVYQVQGNASAVAGLTNGKAYRVVVDGGNGNLIQLRNTLGPTSLSFVRDAVNGDSIVRNDGGNWLNDGFAAAQLITISGAANNNQTWTIASVAGNQLLLTTKGAVIAETDARASVDGAVVDLSPDKSAAGASAIHTLSMLSIGGLQDGVTYYVKNRTATSFKLAASAGGPAIASLDTSGLAATSVFSLAAEGIDLGSSGGVAHTLTIDLRSSAQGTQRLLAPGGASLSTLSPRPGDGLSTATAQGSGGGFVGINGNRADLTAKPTVSADVAARSISAQGAVSISSISITGSTANAQNSTGGFVAIGDADASSTSINSSHASVGAGSQIDAGGDFTLAATSSTRHGDVSARSVGGGFAADVEANSRVSTQYNTTASVAAGAAVSAGGDLQVLADSSASGLASAFADGKGFGAGGYTDSRNTLANGQTVASIGRGATLDGQRLTISAGVSGMDLKARGEGYGAGFVGVSHDYATLDVTADNKVLIDEDALLSGSAGVDLLANFRQLSTDAYSFAQATGLFGHVTSNAYNDSTLDSTVLTGAGSRITAAPRDNSGNLALAANTANSAISITAEAHDSKRALAAGGSDSHANADGSARIDWSGDVAIHPGPNAELVIDAAGGVSRQVNVDYSLAGNVIKVNGVSGSPGRVQFVADSIAGSGGGWDFQDSLKEIRIVNSSSRDLQINNIDAVVHSAQQPQVELRGDTGEVSLNFAITRSVTPTLATIENLSSADILLNGTIENPIGMTRIVNTGGNIRSTKSRDEGGADGLRSLIRSHSLQIEALQGSIGGAGAVGQQRVNVDLVQSLAAPAAMQQLSALAGGHLYLDLKARLRDENVAALSIDFAALAAGGDIDLLLQSSVRETPLIETAGGVRVTLPSDAYANTHYSFFRPDSGAAPGFTSSVLASDTQAIAGSYFFNRAGLVAGGNITLSAAHALASDPLINIEAITELLGNGRVSALTHGNIAITEAAGDLRLGTIRANAGDVALTSSSGSIVDTAAGAVDNGSTAWVLGNAIALTALHGGIGTLSDFLEIDSSRSADALVDGRSQGSLFLRETSGDLRLGGVVSLLQDVVLITLAGSIVDGVGDAQADIQATNIDLVVAGGSIGTAAQSLDIYGAGFGQRPALQNPMLQLDDAVPGSGRLVADAASGVYLNETIAGLAVLRVTASAGDIRLTTNDSVSVDPATRIGDDNISLLTSGGSFAGSAISAGVVHAAGTVSVVAGDNVYVPLGTLIKGGVAVLVGGDSAARDADADGTTIDIQGDVQAPNVIIEGGNGLDYLQINNAAGINAGGATLLRGGAGSDRFFARAVAAGVNSTLTLQGDAGADRFFLGSNVSKALFTTGSAYNEPDDPLAFLKGNLERLGGIVVDAGSGGNGATVDAIYVTSESATSAVTGAVNGAVSGVDGGGNTVGRISGFGMSGDIQYTAADGIAVGVQLTRFDDTMAIDAVASTVYLAIDGSDGNDTLNVGQAAGSVAGIQGILSFAGAAGSDTLNVFGDASSIAGQLSAISITGMGMGSNPLLAVHNDNFGAGYNLGDPSWPGAIYYAKRSLVSSSGTLTETISSSVEAVNIQLGAGDDRFNIDSSYAYGVTRVRGGDGNDTLLVGSTLTGLHPNQLRQLDFIDGDLHLDGQGGANTIVLDDSGDSKPNVGVYSAGGLSGLGMSGTLVLESPTDTLDLRLGAGGVTFYVADLAPERSLNLALGTGKDRLVVGALPGAESEGTLAGIQGTLNVDGQGPEAGDRLILADGGETTGQTYLISNQLDSTVSILANEQPWRFDTTSLTRTGMGSGIVNFRRFETVELDAGHGDDTINLHGTQREQSPLGKASTFTVNAGAGNDTINLGQAVIGGGYTLDGFQIDISGAPGADDPRGVPVFINGQDGNDTVHYLDSAATIGKSLALVNKSFAEIFPATAPASGADPAWEALFTSIFGDSLNASAYAAVVLNAKAQMGQQQQPINVFSRGSEAINVSLGAGDDTVELFDGVYAYDVTVYAGAGQDNFNLNPGVDNRGHLFTLKGEEGDDLLFANFATGVPAATAFVQFDGGLDGSKGDTLRIAGDGLASGDYSPSASTARSGQVTVAGNRFAFSGVEPLIVHGLSSFDVVTPDATADLAVDSVTVASLQLTNLVLHTLTVDGVVSWTSKTDLLTPAALETKHAGKVTALSGDTLVVAGEVQGANAGVVYVYTWDGSGWAEQAKLFAPDATQGGGEGFAAAVAVNGNTLVVGAPGDDALGNNAGAAYVFVRNGAAWTLQAKLKANDGVANANFGQAVAISGDTVLVGAAGLDSISQLDAAYAFTRGGSVWSQQQKITLAGDRNNDLGAALALAGNTAVIGAPLAGANDTGSALVYTRSGSLWTLVKTLEASQKNNGEHFGAAVDLAGGSIIVGAPDWDGDSGLVTDIGRAFIFEGAAANWQRLARLTAYGGLPEAEAANEGRAGDRFGASVSIGGGYAAVGAPNADGVDLDVGAAYVFYRLPDGGSGLGNSWARSSGENGSGRLGAASPAGSSANINPPYNSADHFGSSIALGGGRLVVGMPGYNEVNGSTLLRADVGGVRTFASSGFLPSSNTALRADVLADPAGNAGSSRFGAVSYYDAANRMLLVSDTAAGKVYVYINEGLHWRQTGQVLSGSASFGADIDIDGNRMVIGTPAANRVSVYTRNADGETWTLQTTLTGNAGTSFGASVAISGDRIVVGMPDASAQYASAGQPIAGYQLQLGNSGAALTYAFVNGAWVRDRLLMPDDLALPYDSSRTDDTTPANWNQVWVENLGWHGIGLWNSDDRNGLEVTLAPWMYIAGTDTNGDTGSWYYANNTANFVTVSAPGARDRDFNAMIVGTLQDSSGVYGEMRLTRDGRTYYQRWASPGTHDTGEDNDQYLAAGPYSVVLGADTNGDHGYEWIYNPTPNPVSITMNGDRIDDIEGIFVASTRRVVQYTNFGNSFGALAGARFGSAVDIVGNEVFVGAAGKSRTAFYDLGQSNFAHWSATLGGFSGTPLRTTQYFDGSGGLGSELATNGNSRVLVGAPGANVVQQYTRAGATWSKSALLDTPSVAAYGGDESIAARGNRLLVGATAGAGAAYLYSDGGASKSLLNTLVPYRLNGATMVNDSNGALHFGAGAQLISNGFSVVGTNNADSAANKLYGFRQRGPAWTAATADLVPQALATAKGGSAVAVDGNTAVVGARDYDNRGAVLVYTADATGNWVFSAKLQGADISANDDFGAAVALSGDSLIVGAPNKGQAAGAVYLYQRVGGTWTQVSEFTGNGNNARLGNAVAVYGSSAAAGAAGENRAYVYRATGSGWSAATTLLGSAALAGGFGSALAIEQATLVIGAPTGNSGKGAVGVFVDSGGNWSLQATLSSPLANANDRFGAAVDVSGDSIAVGSPGAQGGQGAVYTYQRSGLTWSSEQRLSIASGVANDYFGEAVAVDFGKLIIGAPGRQVGTADDQGAAYSYHLKNGAWVNDNAVDPITETGGAAGDNAGYSVALSGNRAIIGAPQLLGRSPYQLNAINTNGNGHVFVRDVSPPLTVTLAEDQQTLIAGARANVLTGTLDGLRTADLKFFDIKRVELATGSAADQITVGSDGLTAFGLADFRITTGAGDDKVELLSANVTPPALGTFVPSGLFVGDVPQYELLSGGFSVDGGSGNNRFTAAADSNWTLAPASLTAGNGGQVQLAGMRDIRVSGGAGSNRISVSGWAGSALLDGGLGSDEFQIAAGALDAVTLADAGGDLDQLSLTGTAAADTFVVNAGQVNLGSSNMGYSGIEVLRLSGGSGDDLFVVNDSAASSIRLDGEAGSDTYRFFAGSRATQIVVHDGGPAPTASGNIDTLEVPASSIQGSNSFTVGSKAVLFDSSIEEFGLSLFNPILVLTGHNGDDQFTVNGATLNFNGVIVDLSQVIDLTLDGGSGNDRFNLVDLPSWLSDRLHIIGGDGDDSLSTQGAGSSWLFTGAGSGTVSDGSHGIFDFQGIENVASAQGDDRFSFVGNHASLAGSLDAGAGADTLDFSGRSAAVSVDLGAATASAIAGRVSGIEALLGSSAVDTLIGAATDNVWNITGSNAGEINGEITFSGFEKLVGGLAADSFLIGNGALLSGSIDGGSVGSVGSGGNTLRFTLGSADDSVLLGYPEIVVNGASWRYANIGAIAVDALGGKDTISVQPTADGFPDQIDVFGGSGDDHFTVQLAGAAATTIRIDGGENGQNAADTLLVFGTANGERITVSGSGVDYEGVQLLTTGVETLSVDGAGGDDTIVLSGTPVTSVLTLVGGAGDDDFTVSYPTNPASLSIDGGGGSNHLTATMSDADDIVELAATSLAVLGSAILHYGNIAQLAVNTLGGADQISISGTSAASTVVDSGAGSDSITVQTSGSALLLNSGEDNDAVKVRGVSAPLTVDLGGGDDTLALSSLDTGGTLRAIGAALDLYGGDGNDQLLLDASGDSADLSGSLSEQRIEGLGIAAGASYSGFEAAALRLGSGADQLTIAGSIAGSTVVLTGAGVDQVTVNGSAGVVTVDTGEDADSIYVQGISGALTVNAGDGDDTINVVVHAMPDDPRSSIKGPLTINGDDGIDTLNVDDSGNTGPATLTIDGNSISGLGLASSITFTSIENHGFTMGGGGNTVNIRSLSNALHLHTGSGDDTINVGSLAPATVNDIGARLTIDGDAGNDTLNVDDSGDTTANSGVLTASSLSGLGMTAGIGYLNMETLHISLGSGGNQFAVTGTPAGGALPSETILNTGGGDDTVTVALTPPNDGPLTVRLQAGNDSLDASASHLGIVGFGGDGADTLVGGAGADLLYGDGGNDLLFGALGNDSLTGGLGDDLLLGGIGRLTRSLNPDGTPRSDVLLLDQAMITGSLALGEVAASGGSRSTVDALLAADITLLTGFFNADGSKHLHGDGSWDSRALLLQLIGDGDDILNGGDGNDALYGQRGNDRLDGEAGDDFLAGGSGNDTLDGGNGNDQLTGDEAIIDSPIAAVPNVTQGFLVLSAPGSQELSAGITLAAPGTIIVPMTAVAPGADSNTASSLLPHLFAYHPAIPSSNFLQTSAGGRALPYASVLTDFGHHLDLLPGNDVLSGGSGKDTLVGDDLRVLAPAVSFDTAGMARAETLTRNLLSVSADFADLVHQQYALLGGKHDAKKEKDDDPVVIDRLYRLGEDILDGGSGNDLLIGDNSINIAPRFTLPVGLAAKFALFQSGVADAADEIAGATLDLIYLEHRLRDQRVQVTTGKKFETRVEHHLDLIMMGNDILTGGDGNDLIIGDQSVVRASLLTLTAGGPPLEKNHKHEEWRDAERWHERGKRAAWWKALDYDGHHRFQLDAIQINADSIVGGSGNDLIWGDSVALLNSTITRATGIADKDYKEASRDAQEGLDRLLTMSADSDLWFSYSEHGHDHDNNNWTWARYDDGEWESKHHHAHDGGDLIEGGDGDDIVYGQDGEDTLLGGNGNDWLIGGSGDGSGKDVLNGGAGANKLYKGDNDSSQLRDSVKAAMPTGASAFSRTGLPIVAFSSNTRPDSGHALGADYARLEFVASPWEANKLRAQQAAGELPDAAAAPAIITPGTGSLDALLAQARQSWLATGLVDGASLDSIQVRIADLGGQDRLLLGETQGSVITLDDDAAGWGWFADPTPAASEEFRLLSDGTYQARAAGDADGRIDLLTVINHEIGHLLGYAHGEDAKAAADLMDARLAVGFRELPATPAPAELAPLLPRPVEARLNAERLPALVAEATRPQAAELASVPGEQPKTSSAPGKGWRDDSAFLPHASTRSAALPPLLRSNDPAALPAIAGATKKATAEEDQALPKIDLQHWYFAANEQRAVTPATSANWRRDFVSHLGKSDGQRQPNASLRVHVEASPPLSPKIKVLDRA</sequence>
<dbReference type="Gene3D" id="2.130.10.130">
    <property type="entry name" value="Integrin alpha, N-terminal"/>
    <property type="match status" value="4"/>
</dbReference>
<keyword evidence="2" id="KW-0677">Repeat</keyword>
<evidence type="ECO:0000256" key="3">
    <source>
        <dbReference type="ARBA" id="ARBA00023180"/>
    </source>
</evidence>
<feature type="region of interest" description="Disordered" evidence="4">
    <location>
        <begin position="1231"/>
        <end position="1252"/>
    </location>
</feature>
<reference evidence="5 6" key="1">
    <citation type="submission" date="2014-02" db="EMBL/GenBank/DDBJ databases">
        <title>Expanding our view of genomic diversity in Candidatus Accumulibacter clades.</title>
        <authorList>
            <person name="Skennerton C.T."/>
            <person name="Barr J.J."/>
            <person name="Slater F.R."/>
            <person name="Bond P.L."/>
            <person name="Tyson G.W."/>
        </authorList>
    </citation>
    <scope>NUCLEOTIDE SEQUENCE [LARGE SCALE GENOMIC DNA]</scope>
    <source>
        <strain evidence="6">BA-92</strain>
    </source>
</reference>
<evidence type="ECO:0000256" key="2">
    <source>
        <dbReference type="ARBA" id="ARBA00022737"/>
    </source>
</evidence>
<dbReference type="PATRIC" id="fig|1454003.3.peg.2326"/>
<protein>
    <submittedName>
        <fullName evidence="5">Cyclolysin</fullName>
    </submittedName>
</protein>
<evidence type="ECO:0000256" key="1">
    <source>
        <dbReference type="ARBA" id="ARBA00022729"/>
    </source>
</evidence>
<name>A0A011PRD2_9PROT</name>
<accession>A0A011PRD2</accession>
<keyword evidence="1" id="KW-0732">Signal</keyword>
<dbReference type="InterPro" id="IPR011049">
    <property type="entry name" value="Serralysin-like_metalloprot_C"/>
</dbReference>
<dbReference type="GO" id="GO:0005509">
    <property type="term" value="F:calcium ion binding"/>
    <property type="evidence" value="ECO:0007669"/>
    <property type="project" value="InterPro"/>
</dbReference>
<dbReference type="InterPro" id="IPR018511">
    <property type="entry name" value="Hemolysin-typ_Ca-bd_CS"/>
</dbReference>
<dbReference type="SUPFAM" id="SSF50965">
    <property type="entry name" value="Galactose oxidase, central domain"/>
    <property type="match status" value="2"/>
</dbReference>
<evidence type="ECO:0000313" key="5">
    <source>
        <dbReference type="EMBL" id="EXI79547.1"/>
    </source>
</evidence>
<dbReference type="PROSITE" id="PS00330">
    <property type="entry name" value="HEMOLYSIN_CALCIUM"/>
    <property type="match status" value="3"/>
</dbReference>
<dbReference type="InterPro" id="IPR011043">
    <property type="entry name" value="Gal_Oxase/kelch_b-propeller"/>
</dbReference>
<comment type="caution">
    <text evidence="5">The sequence shown here is derived from an EMBL/GenBank/DDBJ whole genome shotgun (WGS) entry which is preliminary data.</text>
</comment>
<dbReference type="PANTHER" id="PTHR36220">
    <property type="entry name" value="UNNAMED PRODUCT"/>
    <property type="match status" value="1"/>
</dbReference>
<dbReference type="Proteomes" id="UP000021816">
    <property type="component" value="Unassembled WGS sequence"/>
</dbReference>
<feature type="region of interest" description="Disordered" evidence="4">
    <location>
        <begin position="5924"/>
        <end position="5947"/>
    </location>
</feature>
<dbReference type="EMBL" id="JEMX01000052">
    <property type="protein sequence ID" value="EXI79547.1"/>
    <property type="molecule type" value="Genomic_DNA"/>
</dbReference>
<dbReference type="PANTHER" id="PTHR36220:SF1">
    <property type="entry name" value="GAMMA TUBULIN COMPLEX COMPONENT C-TERMINAL DOMAIN-CONTAINING PROTEIN"/>
    <property type="match status" value="1"/>
</dbReference>
<feature type="region of interest" description="Disordered" evidence="4">
    <location>
        <begin position="6717"/>
        <end position="6738"/>
    </location>
</feature>
<dbReference type="Gene3D" id="3.40.390.10">
    <property type="entry name" value="Collagenase (Catalytic Domain)"/>
    <property type="match status" value="1"/>
</dbReference>
<dbReference type="InterPro" id="IPR013519">
    <property type="entry name" value="Int_alpha_beta-p"/>
</dbReference>
<evidence type="ECO:0000313" key="6">
    <source>
        <dbReference type="Proteomes" id="UP000021816"/>
    </source>
</evidence>
<dbReference type="SUPFAM" id="SSF51120">
    <property type="entry name" value="beta-Roll"/>
    <property type="match status" value="3"/>
</dbReference>
<dbReference type="InterPro" id="IPR013517">
    <property type="entry name" value="FG-GAP"/>
</dbReference>
<dbReference type="SMART" id="SM00191">
    <property type="entry name" value="Int_alpha"/>
    <property type="match status" value="11"/>
</dbReference>
<gene>
    <name evidence="5" type="primary">cya_3</name>
    <name evidence="5" type="ORF">AW10_02280</name>
</gene>
<organism evidence="5 6">
    <name type="scientific">Candidatus Accumulibacter appositus</name>
    <dbReference type="NCBI Taxonomy" id="1454003"/>
    <lineage>
        <taxon>Bacteria</taxon>
        <taxon>Pseudomonadati</taxon>
        <taxon>Pseudomonadota</taxon>
        <taxon>Betaproteobacteria</taxon>
        <taxon>Candidatus Accumulibacter</taxon>
    </lineage>
</organism>
<dbReference type="STRING" id="1454003.AW10_02280"/>
<dbReference type="Gene3D" id="2.150.10.10">
    <property type="entry name" value="Serralysin-like metalloprotease, C-terminal"/>
    <property type="match status" value="5"/>
</dbReference>